<proteinExistence type="predicted"/>
<evidence type="ECO:0000313" key="2">
    <source>
        <dbReference type="EMBL" id="KAF2876784.1"/>
    </source>
</evidence>
<dbReference type="InterPro" id="IPR013950">
    <property type="entry name" value="Mis14/Nsl1"/>
</dbReference>
<dbReference type="GO" id="GO:0000070">
    <property type="term" value="P:mitotic sister chromatid segregation"/>
    <property type="evidence" value="ECO:0007669"/>
    <property type="project" value="InterPro"/>
</dbReference>
<protein>
    <recommendedName>
        <fullName evidence="4">Kinetochore protein mis14</fullName>
    </recommendedName>
</protein>
<dbReference type="AlphaFoldDB" id="A0A7C8MTW9"/>
<gene>
    <name evidence="2" type="ORF">BDV95DRAFT_561559</name>
</gene>
<dbReference type="PANTHER" id="PTHR31749:SF3">
    <property type="entry name" value="KINETOCHORE-ASSOCIATED PROTEIN NSL1 HOMOLOG"/>
    <property type="match status" value="1"/>
</dbReference>
<organism evidence="2 3">
    <name type="scientific">Massariosphaeria phaeospora</name>
    <dbReference type="NCBI Taxonomy" id="100035"/>
    <lineage>
        <taxon>Eukaryota</taxon>
        <taxon>Fungi</taxon>
        <taxon>Dikarya</taxon>
        <taxon>Ascomycota</taxon>
        <taxon>Pezizomycotina</taxon>
        <taxon>Dothideomycetes</taxon>
        <taxon>Pleosporomycetidae</taxon>
        <taxon>Pleosporales</taxon>
        <taxon>Pleosporales incertae sedis</taxon>
        <taxon>Massariosphaeria</taxon>
    </lineage>
</organism>
<comment type="caution">
    <text evidence="2">The sequence shown here is derived from an EMBL/GenBank/DDBJ whole genome shotgun (WGS) entry which is preliminary data.</text>
</comment>
<dbReference type="PANTHER" id="PTHR31749">
    <property type="entry name" value="KINETOCHORE-ASSOCIATED PROTEIN NSL1 HOMOLOG"/>
    <property type="match status" value="1"/>
</dbReference>
<name>A0A7C8MTW9_9PLEO</name>
<dbReference type="OrthoDB" id="2135762at2759"/>
<keyword evidence="3" id="KW-1185">Reference proteome</keyword>
<feature type="coiled-coil region" evidence="1">
    <location>
        <begin position="119"/>
        <end position="176"/>
    </location>
</feature>
<evidence type="ECO:0000313" key="3">
    <source>
        <dbReference type="Proteomes" id="UP000481861"/>
    </source>
</evidence>
<dbReference type="Proteomes" id="UP000481861">
    <property type="component" value="Unassembled WGS sequence"/>
</dbReference>
<dbReference type="Pfam" id="PF08641">
    <property type="entry name" value="Mis14"/>
    <property type="match status" value="1"/>
</dbReference>
<evidence type="ECO:0000256" key="1">
    <source>
        <dbReference type="SAM" id="Coils"/>
    </source>
</evidence>
<reference evidence="2 3" key="1">
    <citation type="submission" date="2020-01" db="EMBL/GenBank/DDBJ databases">
        <authorList>
            <consortium name="DOE Joint Genome Institute"/>
            <person name="Haridas S."/>
            <person name="Albert R."/>
            <person name="Binder M."/>
            <person name="Bloem J."/>
            <person name="Labutti K."/>
            <person name="Salamov A."/>
            <person name="Andreopoulos B."/>
            <person name="Baker S.E."/>
            <person name="Barry K."/>
            <person name="Bills G."/>
            <person name="Bluhm B.H."/>
            <person name="Cannon C."/>
            <person name="Castanera R."/>
            <person name="Culley D.E."/>
            <person name="Daum C."/>
            <person name="Ezra D."/>
            <person name="Gonzalez J.B."/>
            <person name="Henrissat B."/>
            <person name="Kuo A."/>
            <person name="Liang C."/>
            <person name="Lipzen A."/>
            <person name="Lutzoni F."/>
            <person name="Magnuson J."/>
            <person name="Mondo S."/>
            <person name="Nolan M."/>
            <person name="Ohm R."/>
            <person name="Pangilinan J."/>
            <person name="Park H.-J.H."/>
            <person name="Ramirez L."/>
            <person name="Alfaro M."/>
            <person name="Sun H."/>
            <person name="Tritt A."/>
            <person name="Yoshinaga Y."/>
            <person name="Zwiers L.-H.L."/>
            <person name="Turgeon B.G."/>
            <person name="Goodwin S.B."/>
            <person name="Spatafora J.W."/>
            <person name="Crous P.W."/>
            <person name="Grigoriev I.V."/>
        </authorList>
    </citation>
    <scope>NUCLEOTIDE SEQUENCE [LARGE SCALE GENOMIC DNA]</scope>
    <source>
        <strain evidence="2 3">CBS 611.86</strain>
    </source>
</reference>
<accession>A0A7C8MTW9</accession>
<sequence>MDNEHRKIELQSPADLTFLTDQIRTAARQKLDLHLPPVTDSSEPDELRTQVENLVDEFVTQVLAGMRSNISINGIDLVKRGANGGSGDVGDGDGDGDGEPMDIEVADEAVEKEEFEPFNDKLRAQLASAIQKRDALISKISAHRRETPALAARTFEQQFAREMDELERQRVESERDAMHADGADIAGIEGIKRAEDVERNWGRAVAGLGQLKSGLPETRARLERCGDVVGYLDGKKSTA</sequence>
<dbReference type="GO" id="GO:0000444">
    <property type="term" value="C:MIS12/MIND type complex"/>
    <property type="evidence" value="ECO:0007669"/>
    <property type="project" value="TreeGrafter"/>
</dbReference>
<dbReference type="EMBL" id="JAADJZ010000003">
    <property type="protein sequence ID" value="KAF2876784.1"/>
    <property type="molecule type" value="Genomic_DNA"/>
</dbReference>
<evidence type="ECO:0008006" key="4">
    <source>
        <dbReference type="Google" id="ProtNLM"/>
    </source>
</evidence>
<keyword evidence="1" id="KW-0175">Coiled coil</keyword>